<dbReference type="KEGG" id="baqk:QN215_09335"/>
<feature type="region of interest" description="Disordered" evidence="1">
    <location>
        <begin position="16"/>
        <end position="36"/>
    </location>
</feature>
<gene>
    <name evidence="2" type="ORF">QN215_09335</name>
</gene>
<dbReference type="AlphaFoldDB" id="A0AB39U6S6"/>
<dbReference type="EMBL" id="CP129674">
    <property type="protein sequence ID" value="XDS44445.1"/>
    <property type="molecule type" value="Genomic_DNA"/>
</dbReference>
<proteinExistence type="predicted"/>
<name>A0AB39U6S6_9BIFI</name>
<reference evidence="2" key="1">
    <citation type="submission" date="2023-07" db="EMBL/GenBank/DDBJ databases">
        <title>Bifidobacterium aquikefiriaerophilum sp. nov. and Bifidobacterium eccum sp. nov., isolated from water kefir.</title>
        <authorList>
            <person name="Breselge S."/>
            <person name="Bellassi P."/>
            <person name="Barcenilla C."/>
            <person name="Alvarez-Ordonez A."/>
            <person name="Morelli L."/>
            <person name="Cotter P.D."/>
        </authorList>
    </citation>
    <scope>NUCLEOTIDE SEQUENCE</scope>
    <source>
        <strain evidence="2">WK041_4_12</strain>
    </source>
</reference>
<organism evidence="2">
    <name type="scientific">Bifidobacterium aquikefiricola</name>
    <dbReference type="NCBI Taxonomy" id="3059038"/>
    <lineage>
        <taxon>Bacteria</taxon>
        <taxon>Bacillati</taxon>
        <taxon>Actinomycetota</taxon>
        <taxon>Actinomycetes</taxon>
        <taxon>Bifidobacteriales</taxon>
        <taxon>Bifidobacteriaceae</taxon>
        <taxon>Bifidobacterium</taxon>
    </lineage>
</organism>
<sequence length="172" mass="18744">MDTGLARHVEYACFEKPGTRPASTTGMAGRPASGRSASRLTSGWIILGGRDSPSTDTPLPCGRISFSISNSRIRFNARPSSGMPDRPRSTSSTSCTHLPSEDFETPRSCLPCRPRHAVLTNATTSALNSSQYVIAIIGSFPAGPTYPTRPKDTQHYSKYEQERLGYWTPTME</sequence>
<dbReference type="RefSeq" id="WP_369344028.1">
    <property type="nucleotide sequence ID" value="NZ_CP129674.1"/>
</dbReference>
<feature type="region of interest" description="Disordered" evidence="1">
    <location>
        <begin position="75"/>
        <end position="100"/>
    </location>
</feature>
<accession>A0AB39U6S6</accession>
<evidence type="ECO:0000256" key="1">
    <source>
        <dbReference type="SAM" id="MobiDB-lite"/>
    </source>
</evidence>
<evidence type="ECO:0000313" key="2">
    <source>
        <dbReference type="EMBL" id="XDS44445.1"/>
    </source>
</evidence>
<protein>
    <submittedName>
        <fullName evidence="2">Uncharacterized protein</fullName>
    </submittedName>
</protein>